<keyword evidence="2" id="KW-0732">Signal</keyword>
<keyword evidence="4" id="KW-1185">Reference proteome</keyword>
<comment type="caution">
    <text evidence="3">The sequence shown here is derived from an EMBL/GenBank/DDBJ whole genome shotgun (WGS) entry which is preliminary data.</text>
</comment>
<feature type="region of interest" description="Disordered" evidence="1">
    <location>
        <begin position="45"/>
        <end position="67"/>
    </location>
</feature>
<feature type="chain" id="PRO_5043450659" evidence="2">
    <location>
        <begin position="17"/>
        <end position="67"/>
    </location>
</feature>
<dbReference type="Proteomes" id="UP001432322">
    <property type="component" value="Unassembled WGS sequence"/>
</dbReference>
<accession>A0AAV5USJ4</accession>
<dbReference type="EMBL" id="BTSY01000001">
    <property type="protein sequence ID" value="GMT09542.1"/>
    <property type="molecule type" value="Genomic_DNA"/>
</dbReference>
<proteinExistence type="predicted"/>
<dbReference type="AlphaFoldDB" id="A0AAV5USJ4"/>
<organism evidence="3 4">
    <name type="scientific">Pristionchus fissidentatus</name>
    <dbReference type="NCBI Taxonomy" id="1538716"/>
    <lineage>
        <taxon>Eukaryota</taxon>
        <taxon>Metazoa</taxon>
        <taxon>Ecdysozoa</taxon>
        <taxon>Nematoda</taxon>
        <taxon>Chromadorea</taxon>
        <taxon>Rhabditida</taxon>
        <taxon>Rhabditina</taxon>
        <taxon>Diplogasteromorpha</taxon>
        <taxon>Diplogasteroidea</taxon>
        <taxon>Neodiplogasteridae</taxon>
        <taxon>Pristionchus</taxon>
    </lineage>
</organism>
<sequence length="67" mass="7625">SLLVFFLVFSLTFALAELEIDGDDLVLKMDSTDEIKVRRARSDDAVRSYAPEEQKSGGRRETFRVDV</sequence>
<feature type="non-terminal residue" evidence="3">
    <location>
        <position position="1"/>
    </location>
</feature>
<evidence type="ECO:0000313" key="3">
    <source>
        <dbReference type="EMBL" id="GMT09542.1"/>
    </source>
</evidence>
<protein>
    <submittedName>
        <fullName evidence="3">Uncharacterized protein</fullName>
    </submittedName>
</protein>
<feature type="signal peptide" evidence="2">
    <location>
        <begin position="1"/>
        <end position="16"/>
    </location>
</feature>
<evidence type="ECO:0000313" key="4">
    <source>
        <dbReference type="Proteomes" id="UP001432322"/>
    </source>
</evidence>
<evidence type="ECO:0000256" key="1">
    <source>
        <dbReference type="SAM" id="MobiDB-lite"/>
    </source>
</evidence>
<evidence type="ECO:0000256" key="2">
    <source>
        <dbReference type="SAM" id="SignalP"/>
    </source>
</evidence>
<reference evidence="3" key="1">
    <citation type="submission" date="2023-10" db="EMBL/GenBank/DDBJ databases">
        <title>Genome assembly of Pristionchus species.</title>
        <authorList>
            <person name="Yoshida K."/>
            <person name="Sommer R.J."/>
        </authorList>
    </citation>
    <scope>NUCLEOTIDE SEQUENCE</scope>
    <source>
        <strain evidence="3">RS5133</strain>
    </source>
</reference>
<gene>
    <name evidence="3" type="ORF">PFISCL1PPCAC_839</name>
</gene>
<name>A0AAV5USJ4_9BILA</name>